<evidence type="ECO:0000256" key="1">
    <source>
        <dbReference type="ARBA" id="ARBA00004651"/>
    </source>
</evidence>
<dbReference type="EMBL" id="JBHRZH010000015">
    <property type="protein sequence ID" value="MFC3762501.1"/>
    <property type="molecule type" value="Genomic_DNA"/>
</dbReference>
<evidence type="ECO:0000256" key="9">
    <source>
        <dbReference type="RuleBase" id="RU363032"/>
    </source>
</evidence>
<dbReference type="SUPFAM" id="SSF161098">
    <property type="entry name" value="MetI-like"/>
    <property type="match status" value="1"/>
</dbReference>
<dbReference type="PROSITE" id="PS01307">
    <property type="entry name" value="MOTA"/>
    <property type="match status" value="1"/>
</dbReference>
<feature type="domain" description="ABC transmembrane type-1" evidence="10">
    <location>
        <begin position="15"/>
        <end position="204"/>
    </location>
</feature>
<comment type="caution">
    <text evidence="11">The sequence shown here is derived from an EMBL/GenBank/DDBJ whole genome shotgun (WGS) entry which is preliminary data.</text>
</comment>
<evidence type="ECO:0000256" key="6">
    <source>
        <dbReference type="ARBA" id="ARBA00022970"/>
    </source>
</evidence>
<keyword evidence="4" id="KW-1003">Cell membrane</keyword>
<gene>
    <name evidence="11" type="ORF">ACFOUW_16790</name>
</gene>
<protein>
    <submittedName>
        <fullName evidence="11">Amino acid ABC transporter permease</fullName>
    </submittedName>
</protein>
<evidence type="ECO:0000313" key="12">
    <source>
        <dbReference type="Proteomes" id="UP001595699"/>
    </source>
</evidence>
<dbReference type="PANTHER" id="PTHR30614:SF37">
    <property type="entry name" value="AMINO-ACID ABC TRANSPORTER PERMEASE PROTEIN YHDX-RELATED"/>
    <property type="match status" value="1"/>
</dbReference>
<keyword evidence="12" id="KW-1185">Reference proteome</keyword>
<dbReference type="PANTHER" id="PTHR30614">
    <property type="entry name" value="MEMBRANE COMPONENT OF AMINO ACID ABC TRANSPORTER"/>
    <property type="match status" value="1"/>
</dbReference>
<dbReference type="InterPro" id="IPR010065">
    <property type="entry name" value="AA_ABC_transptr_permease_3TM"/>
</dbReference>
<name>A0ABV7YCY4_9ACTN</name>
<organism evidence="11 12">
    <name type="scientific">Tenggerimyces flavus</name>
    <dbReference type="NCBI Taxonomy" id="1708749"/>
    <lineage>
        <taxon>Bacteria</taxon>
        <taxon>Bacillati</taxon>
        <taxon>Actinomycetota</taxon>
        <taxon>Actinomycetes</taxon>
        <taxon>Propionibacteriales</taxon>
        <taxon>Nocardioidaceae</taxon>
        <taxon>Tenggerimyces</taxon>
    </lineage>
</organism>
<reference evidence="12" key="1">
    <citation type="journal article" date="2019" name="Int. J. Syst. Evol. Microbiol.">
        <title>The Global Catalogue of Microorganisms (GCM) 10K type strain sequencing project: providing services to taxonomists for standard genome sequencing and annotation.</title>
        <authorList>
            <consortium name="The Broad Institute Genomics Platform"/>
            <consortium name="The Broad Institute Genome Sequencing Center for Infectious Disease"/>
            <person name="Wu L."/>
            <person name="Ma J."/>
        </authorList>
    </citation>
    <scope>NUCLEOTIDE SEQUENCE [LARGE SCALE GENOMIC DNA]</scope>
    <source>
        <strain evidence="12">CGMCC 4.7241</strain>
    </source>
</reference>
<keyword evidence="3 9" id="KW-0813">Transport</keyword>
<evidence type="ECO:0000313" key="11">
    <source>
        <dbReference type="EMBL" id="MFC3762501.1"/>
    </source>
</evidence>
<keyword evidence="6" id="KW-0029">Amino-acid transport</keyword>
<dbReference type="Pfam" id="PF00528">
    <property type="entry name" value="BPD_transp_1"/>
    <property type="match status" value="1"/>
</dbReference>
<proteinExistence type="inferred from homology"/>
<sequence>MNVLIDKLPQILAAFGTTLQLLGASALIATILGVVLGAFRVSPVPALRWFGTAYVTIFRNTPLVVVFIIFVVALPELGFQSSFFFRAVIALSLYAAAFVCEAVRSGVNAVQAGQAEAARSLGMTFSQTLRHVVLPQAIRTVIPPLASIYIALAKNTAVAEAFGVTEATYQLDNLVRDFPGSLWFLFFGIALGYVIIVFFISGIAGLLERRWAVSR</sequence>
<evidence type="ECO:0000256" key="2">
    <source>
        <dbReference type="ARBA" id="ARBA00010072"/>
    </source>
</evidence>
<feature type="transmembrane region" description="Helical" evidence="9">
    <location>
        <begin position="182"/>
        <end position="207"/>
    </location>
</feature>
<evidence type="ECO:0000256" key="7">
    <source>
        <dbReference type="ARBA" id="ARBA00022989"/>
    </source>
</evidence>
<dbReference type="InterPro" id="IPR035906">
    <property type="entry name" value="MetI-like_sf"/>
</dbReference>
<keyword evidence="8 9" id="KW-0472">Membrane</keyword>
<dbReference type="PROSITE" id="PS50928">
    <property type="entry name" value="ABC_TM1"/>
    <property type="match status" value="1"/>
</dbReference>
<comment type="subcellular location">
    <subcellularLocation>
        <location evidence="1 9">Cell membrane</location>
        <topology evidence="1 9">Multi-pass membrane protein</topology>
    </subcellularLocation>
</comment>
<dbReference type="InterPro" id="IPR000540">
    <property type="entry name" value="Flag_MotA_CS"/>
</dbReference>
<dbReference type="RefSeq" id="WP_205118793.1">
    <property type="nucleotide sequence ID" value="NZ_JAFBCM010000001.1"/>
</dbReference>
<keyword evidence="5 9" id="KW-0812">Transmembrane</keyword>
<dbReference type="InterPro" id="IPR043429">
    <property type="entry name" value="ArtM/GltK/GlnP/TcyL/YhdX-like"/>
</dbReference>
<evidence type="ECO:0000259" key="10">
    <source>
        <dbReference type="PROSITE" id="PS50928"/>
    </source>
</evidence>
<dbReference type="Proteomes" id="UP001595699">
    <property type="component" value="Unassembled WGS sequence"/>
</dbReference>
<accession>A0ABV7YCY4</accession>
<evidence type="ECO:0000256" key="8">
    <source>
        <dbReference type="ARBA" id="ARBA00023136"/>
    </source>
</evidence>
<evidence type="ECO:0000256" key="5">
    <source>
        <dbReference type="ARBA" id="ARBA00022692"/>
    </source>
</evidence>
<dbReference type="InterPro" id="IPR000515">
    <property type="entry name" value="MetI-like"/>
</dbReference>
<evidence type="ECO:0000256" key="3">
    <source>
        <dbReference type="ARBA" id="ARBA00022448"/>
    </source>
</evidence>
<feature type="transmembrane region" description="Helical" evidence="9">
    <location>
        <begin position="51"/>
        <end position="74"/>
    </location>
</feature>
<feature type="transmembrane region" description="Helical" evidence="9">
    <location>
        <begin position="12"/>
        <end position="39"/>
    </location>
</feature>
<feature type="transmembrane region" description="Helical" evidence="9">
    <location>
        <begin position="83"/>
        <end position="104"/>
    </location>
</feature>
<keyword evidence="7 9" id="KW-1133">Transmembrane helix</keyword>
<comment type="similarity">
    <text evidence="2">Belongs to the binding-protein-dependent transport system permease family. HisMQ subfamily.</text>
</comment>
<dbReference type="NCBIfam" id="TIGR01726">
    <property type="entry name" value="HEQRo_perm_3TM"/>
    <property type="match status" value="1"/>
</dbReference>
<evidence type="ECO:0000256" key="4">
    <source>
        <dbReference type="ARBA" id="ARBA00022475"/>
    </source>
</evidence>
<dbReference type="Gene3D" id="1.10.3720.10">
    <property type="entry name" value="MetI-like"/>
    <property type="match status" value="1"/>
</dbReference>
<dbReference type="CDD" id="cd06261">
    <property type="entry name" value="TM_PBP2"/>
    <property type="match status" value="1"/>
</dbReference>